<evidence type="ECO:0000256" key="2">
    <source>
        <dbReference type="ARBA" id="ARBA00023002"/>
    </source>
</evidence>
<reference evidence="4" key="1">
    <citation type="submission" date="2020-02" db="EMBL/GenBank/DDBJ databases">
        <authorList>
            <person name="Meier V. D."/>
        </authorList>
    </citation>
    <scope>NUCLEOTIDE SEQUENCE</scope>
    <source>
        <strain evidence="4">AVDCRST_MAG38</strain>
    </source>
</reference>
<gene>
    <name evidence="4" type="ORF">AVDCRST_MAG38-49</name>
</gene>
<dbReference type="GO" id="GO:0016491">
    <property type="term" value="F:oxidoreductase activity"/>
    <property type="evidence" value="ECO:0007669"/>
    <property type="project" value="UniProtKB-KW"/>
</dbReference>
<dbReference type="InterPro" id="IPR002347">
    <property type="entry name" value="SDR_fam"/>
</dbReference>
<evidence type="ECO:0000256" key="3">
    <source>
        <dbReference type="RuleBase" id="RU000363"/>
    </source>
</evidence>
<comment type="similarity">
    <text evidence="1 3">Belongs to the short-chain dehydrogenases/reductases (SDR) family.</text>
</comment>
<evidence type="ECO:0000256" key="1">
    <source>
        <dbReference type="ARBA" id="ARBA00006484"/>
    </source>
</evidence>
<keyword evidence="2" id="KW-0560">Oxidoreductase</keyword>
<organism evidence="4">
    <name type="scientific">uncultured Solirubrobacteraceae bacterium</name>
    <dbReference type="NCBI Taxonomy" id="1162706"/>
    <lineage>
        <taxon>Bacteria</taxon>
        <taxon>Bacillati</taxon>
        <taxon>Actinomycetota</taxon>
        <taxon>Thermoleophilia</taxon>
        <taxon>Solirubrobacterales</taxon>
        <taxon>Solirubrobacteraceae</taxon>
        <taxon>environmental samples</taxon>
    </lineage>
</organism>
<proteinExistence type="inferred from homology"/>
<dbReference type="PRINTS" id="PR00081">
    <property type="entry name" value="GDHRDH"/>
</dbReference>
<dbReference type="AlphaFoldDB" id="A0A6J4R2K1"/>
<evidence type="ECO:0000313" key="4">
    <source>
        <dbReference type="EMBL" id="CAA9460861.1"/>
    </source>
</evidence>
<dbReference type="InterPro" id="IPR036291">
    <property type="entry name" value="NAD(P)-bd_dom_sf"/>
</dbReference>
<dbReference type="SUPFAM" id="SSF51735">
    <property type="entry name" value="NAD(P)-binding Rossmann-fold domains"/>
    <property type="match status" value="1"/>
</dbReference>
<dbReference type="PRINTS" id="PR00080">
    <property type="entry name" value="SDRFAMILY"/>
</dbReference>
<dbReference type="GO" id="GO:0016020">
    <property type="term" value="C:membrane"/>
    <property type="evidence" value="ECO:0007669"/>
    <property type="project" value="TreeGrafter"/>
</dbReference>
<accession>A0A6J4R2K1</accession>
<dbReference type="PANTHER" id="PTHR44196:SF2">
    <property type="entry name" value="SHORT-CHAIN DEHYDROGENASE-RELATED"/>
    <property type="match status" value="1"/>
</dbReference>
<dbReference type="EMBL" id="CADCVJ010000001">
    <property type="protein sequence ID" value="CAA9460861.1"/>
    <property type="molecule type" value="Genomic_DNA"/>
</dbReference>
<protein>
    <submittedName>
        <fullName evidence="4">Short-chain dehydrogenase/reductase SDR</fullName>
    </submittedName>
</protein>
<sequence>MSIPRPAPDACALVTGASSGIGRELARGLAARGHAVVLVARRRERLEELARELAGRHGVRAEPIACDLVDRPARTALPQRVRELGLRVDVLVNNAGFGVGGPFHESRLDYELQMLGVLCEAPLELTRAFLPSMVARRSGAVLNVASTAGMQPLPHSAGYAAAKAHLLSFSEALHAEVRRHGVSVTALCPGPVDTELFERNDHPVERLPRPLWLQADRVAAEGLHALERNRRVVIPGAIIRAGSPLMRLAPRALELRLVERIFR</sequence>
<dbReference type="PANTHER" id="PTHR44196">
    <property type="entry name" value="DEHYDROGENASE/REDUCTASE SDR FAMILY MEMBER 7B"/>
    <property type="match status" value="1"/>
</dbReference>
<dbReference type="Gene3D" id="3.40.50.720">
    <property type="entry name" value="NAD(P)-binding Rossmann-like Domain"/>
    <property type="match status" value="1"/>
</dbReference>
<name>A0A6J4R2K1_9ACTN</name>
<dbReference type="PIRSF" id="PIRSF000126">
    <property type="entry name" value="11-beta-HSD1"/>
    <property type="match status" value="1"/>
</dbReference>
<dbReference type="Pfam" id="PF00106">
    <property type="entry name" value="adh_short"/>
    <property type="match status" value="1"/>
</dbReference>
<dbReference type="CDD" id="cd05233">
    <property type="entry name" value="SDR_c"/>
    <property type="match status" value="1"/>
</dbReference>